<dbReference type="PANTHER" id="PTHR31020:SF1">
    <property type="entry name" value="TRANSMEMBRANE PROTEIN 174"/>
    <property type="match status" value="1"/>
</dbReference>
<feature type="transmembrane region" description="Helical" evidence="2">
    <location>
        <begin position="37"/>
        <end position="58"/>
    </location>
</feature>
<name>A0A8C4H8F9_DICLA</name>
<reference evidence="3" key="2">
    <citation type="submission" date="2025-09" db="UniProtKB">
        <authorList>
            <consortium name="Ensembl"/>
        </authorList>
    </citation>
    <scope>IDENTIFICATION</scope>
</reference>
<evidence type="ECO:0000313" key="3">
    <source>
        <dbReference type="Ensembl" id="ENSDLAP00005038840.1"/>
    </source>
</evidence>
<accession>A0A8C4H8F9</accession>
<dbReference type="AlphaFoldDB" id="A0A8C4H8F9"/>
<dbReference type="Pfam" id="PF15029">
    <property type="entry name" value="TMEM174"/>
    <property type="match status" value="1"/>
</dbReference>
<dbReference type="Ensembl" id="ENSDLAT00005041476.2">
    <property type="protein sequence ID" value="ENSDLAP00005038840.1"/>
    <property type="gene ID" value="ENSDLAG00005017336.2"/>
</dbReference>
<dbReference type="GeneTree" id="ENSGT00390000004161"/>
<dbReference type="Proteomes" id="UP000694389">
    <property type="component" value="Unassembled WGS sequence"/>
</dbReference>
<dbReference type="PANTHER" id="PTHR31020">
    <property type="entry name" value="TRANSMEMBRANE PROTEIN 174"/>
    <property type="match status" value="1"/>
</dbReference>
<keyword evidence="2" id="KW-0472">Membrane</keyword>
<keyword evidence="2" id="KW-1133">Transmembrane helix</keyword>
<evidence type="ECO:0000256" key="2">
    <source>
        <dbReference type="SAM" id="Phobius"/>
    </source>
</evidence>
<evidence type="ECO:0000256" key="1">
    <source>
        <dbReference type="SAM" id="MobiDB-lite"/>
    </source>
</evidence>
<reference evidence="3" key="1">
    <citation type="submission" date="2025-08" db="UniProtKB">
        <authorList>
            <consortium name="Ensembl"/>
        </authorList>
    </citation>
    <scope>IDENTIFICATION</scope>
</reference>
<feature type="region of interest" description="Disordered" evidence="1">
    <location>
        <begin position="1"/>
        <end position="28"/>
    </location>
</feature>
<protein>
    <submittedName>
        <fullName evidence="3">Transmembrane protein 174</fullName>
    </submittedName>
</protein>
<keyword evidence="4" id="KW-1185">Reference proteome</keyword>
<dbReference type="InterPro" id="IPR027835">
    <property type="entry name" value="TMEM174"/>
</dbReference>
<evidence type="ECO:0000313" key="4">
    <source>
        <dbReference type="Proteomes" id="UP000694389"/>
    </source>
</evidence>
<proteinExistence type="predicted"/>
<sequence>GLISGLSGPPDDPTQMVTPARNPRQSDSLLDSEKTGAALLFSGLFLTLVGITFTAMGWQHYLTNPTVEWIQLLGPILISVGGTFMLTSVCKFRIISCWPCRRRDEVLVMPVEQTSMGHSFTLSGINQPIMLQGATTMLCIPPVYNLRTQEICQAIEFQPCRHVNAVHATIRPRDAVSCVAGAAFIAEEDSSTHSTEIDHRRSR</sequence>
<organism evidence="3 4">
    <name type="scientific">Dicentrarchus labrax</name>
    <name type="common">European seabass</name>
    <name type="synonym">Morone labrax</name>
    <dbReference type="NCBI Taxonomy" id="13489"/>
    <lineage>
        <taxon>Eukaryota</taxon>
        <taxon>Metazoa</taxon>
        <taxon>Chordata</taxon>
        <taxon>Craniata</taxon>
        <taxon>Vertebrata</taxon>
        <taxon>Euteleostomi</taxon>
        <taxon>Actinopterygii</taxon>
        <taxon>Neopterygii</taxon>
        <taxon>Teleostei</taxon>
        <taxon>Neoteleostei</taxon>
        <taxon>Acanthomorphata</taxon>
        <taxon>Eupercaria</taxon>
        <taxon>Moronidae</taxon>
        <taxon>Dicentrarchus</taxon>
    </lineage>
</organism>
<feature type="transmembrane region" description="Helical" evidence="2">
    <location>
        <begin position="70"/>
        <end position="94"/>
    </location>
</feature>
<keyword evidence="2" id="KW-0812">Transmembrane</keyword>